<dbReference type="HAMAP" id="MF_01818">
    <property type="entry name" value="RNase_Z_BN"/>
    <property type="match status" value="1"/>
</dbReference>
<dbReference type="InterPro" id="IPR013471">
    <property type="entry name" value="RNase_Z/BN"/>
</dbReference>
<dbReference type="OMA" id="GTQRQMM"/>
<dbReference type="GO" id="GO:0042781">
    <property type="term" value="F:3'-tRNA processing endoribonuclease activity"/>
    <property type="evidence" value="ECO:0007669"/>
    <property type="project" value="TreeGrafter"/>
</dbReference>
<dbReference type="CTD" id="20246773"/>
<dbReference type="GO" id="GO:0046872">
    <property type="term" value="F:metal ion binding"/>
    <property type="evidence" value="ECO:0007669"/>
    <property type="project" value="UniProtKB-KW"/>
</dbReference>
<accession>V4A0I3</accession>
<evidence type="ECO:0000256" key="4">
    <source>
        <dbReference type="ARBA" id="ARBA00022722"/>
    </source>
</evidence>
<dbReference type="AlphaFoldDB" id="V4A0I3"/>
<dbReference type="GO" id="GO:0005634">
    <property type="term" value="C:nucleus"/>
    <property type="evidence" value="ECO:0007669"/>
    <property type="project" value="TreeGrafter"/>
</dbReference>
<dbReference type="PANTHER" id="PTHR46018:SF2">
    <property type="entry name" value="ZINC PHOSPHODIESTERASE ELAC PROTEIN 1"/>
    <property type="match status" value="1"/>
</dbReference>
<evidence type="ECO:0000313" key="9">
    <source>
        <dbReference type="EMBL" id="ESO90177.1"/>
    </source>
</evidence>
<evidence type="ECO:0000256" key="2">
    <source>
        <dbReference type="ARBA" id="ARBA00011738"/>
    </source>
</evidence>
<evidence type="ECO:0000256" key="6">
    <source>
        <dbReference type="ARBA" id="ARBA00022759"/>
    </source>
</evidence>
<dbReference type="PANTHER" id="PTHR46018">
    <property type="entry name" value="ZINC PHOSPHODIESTERASE ELAC PROTEIN 1"/>
    <property type="match status" value="1"/>
</dbReference>
<keyword evidence="8" id="KW-0862">Zinc</keyword>
<dbReference type="GeneID" id="20246773"/>
<dbReference type="KEGG" id="lgi:LOTGIDRAFT_218281"/>
<evidence type="ECO:0000313" key="10">
    <source>
        <dbReference type="Proteomes" id="UP000030746"/>
    </source>
</evidence>
<keyword evidence="6" id="KW-0255">Endonuclease</keyword>
<keyword evidence="10" id="KW-1185">Reference proteome</keyword>
<dbReference type="OrthoDB" id="527344at2759"/>
<protein>
    <submittedName>
        <fullName evidence="9">Uncharacterized protein</fullName>
    </submittedName>
</protein>
<reference evidence="9 10" key="1">
    <citation type="journal article" date="2013" name="Nature">
        <title>Insights into bilaterian evolution from three spiralian genomes.</title>
        <authorList>
            <person name="Simakov O."/>
            <person name="Marletaz F."/>
            <person name="Cho S.J."/>
            <person name="Edsinger-Gonzales E."/>
            <person name="Havlak P."/>
            <person name="Hellsten U."/>
            <person name="Kuo D.H."/>
            <person name="Larsson T."/>
            <person name="Lv J."/>
            <person name="Arendt D."/>
            <person name="Savage R."/>
            <person name="Osoegawa K."/>
            <person name="de Jong P."/>
            <person name="Grimwood J."/>
            <person name="Chapman J.A."/>
            <person name="Shapiro H."/>
            <person name="Aerts A."/>
            <person name="Otillar R.P."/>
            <person name="Terry A.Y."/>
            <person name="Boore J.L."/>
            <person name="Grigoriev I.V."/>
            <person name="Lindberg D.R."/>
            <person name="Seaver E.C."/>
            <person name="Weisblat D.A."/>
            <person name="Putnam N.H."/>
            <person name="Rokhsar D.S."/>
        </authorList>
    </citation>
    <scope>NUCLEOTIDE SEQUENCE [LARGE SCALE GENOMIC DNA]</scope>
</reference>
<dbReference type="Pfam" id="PF23023">
    <property type="entry name" value="Anti-Pycsar_Apyc1"/>
    <property type="match status" value="1"/>
</dbReference>
<dbReference type="Gene3D" id="3.60.15.10">
    <property type="entry name" value="Ribonuclease Z/Hydroxyacylglutathione hydrolase-like"/>
    <property type="match status" value="1"/>
</dbReference>
<dbReference type="STRING" id="225164.V4A0I3"/>
<dbReference type="CDD" id="cd07717">
    <property type="entry name" value="RNaseZ_ZiPD-like_MBL-fold"/>
    <property type="match status" value="1"/>
</dbReference>
<gene>
    <name evidence="9" type="ORF">LOTGIDRAFT_218281</name>
</gene>
<keyword evidence="3" id="KW-0819">tRNA processing</keyword>
<comment type="cofactor">
    <cofactor evidence="1">
        <name>Zn(2+)</name>
        <dbReference type="ChEBI" id="CHEBI:29105"/>
    </cofactor>
</comment>
<keyword evidence="5" id="KW-0479">Metal-binding</keyword>
<sequence length="356" mass="39709">MDITFLGTASAYPTPTRGVSCTVFRTDSVCWLFDCGEGSQTQLMRSQLKASKIYKIFISHLHGDHVFGLPGLLCTISQNKRRNKPVDIYGPVGLRKLLRINLQLSRTQLEFDYTVHELQTLDHEYPADWQSWPVNHISDEDLHPNETPGTTIVPDSNNILHLFEDDEFIVTSVWTKHRIPSYGFIIEEKSRPGTLDVSILVSKGVPIGPLYGKIKSGETITLENGTVIKPEDVVGPPIKGRKVIIMGDSTDSWNLKHIGQDADVLIHEATLENSLSEKCIENGHSTPEMVAKLAKSLNVKQLILTHFSQRYKPLSCQLKEGDDSVQTLLNEAEAILGTGSVICAEDFMVYNVARNK</sequence>
<evidence type="ECO:0000256" key="8">
    <source>
        <dbReference type="ARBA" id="ARBA00022833"/>
    </source>
</evidence>
<comment type="subunit">
    <text evidence="2">Homodimer.</text>
</comment>
<evidence type="ECO:0000256" key="7">
    <source>
        <dbReference type="ARBA" id="ARBA00022801"/>
    </source>
</evidence>
<dbReference type="InterPro" id="IPR036866">
    <property type="entry name" value="RibonucZ/Hydroxyglut_hydro"/>
</dbReference>
<evidence type="ECO:0000256" key="1">
    <source>
        <dbReference type="ARBA" id="ARBA00001947"/>
    </source>
</evidence>
<organism evidence="9 10">
    <name type="scientific">Lottia gigantea</name>
    <name type="common">Giant owl limpet</name>
    <dbReference type="NCBI Taxonomy" id="225164"/>
    <lineage>
        <taxon>Eukaryota</taxon>
        <taxon>Metazoa</taxon>
        <taxon>Spiralia</taxon>
        <taxon>Lophotrochozoa</taxon>
        <taxon>Mollusca</taxon>
        <taxon>Gastropoda</taxon>
        <taxon>Patellogastropoda</taxon>
        <taxon>Lottioidea</taxon>
        <taxon>Lottiidae</taxon>
        <taxon>Lottia</taxon>
    </lineage>
</organism>
<proteinExistence type="inferred from homology"/>
<dbReference type="HOGENOM" id="CLU_031317_2_2_1"/>
<dbReference type="Proteomes" id="UP000030746">
    <property type="component" value="Unassembled WGS sequence"/>
</dbReference>
<keyword evidence="4" id="KW-0540">Nuclease</keyword>
<keyword evidence="7" id="KW-0378">Hydrolase</keyword>
<dbReference type="EMBL" id="KB202481">
    <property type="protein sequence ID" value="ESO90177.1"/>
    <property type="molecule type" value="Genomic_DNA"/>
</dbReference>
<dbReference type="RefSeq" id="XP_009059250.1">
    <property type="nucleotide sequence ID" value="XM_009061002.1"/>
</dbReference>
<dbReference type="SUPFAM" id="SSF56281">
    <property type="entry name" value="Metallo-hydrolase/oxidoreductase"/>
    <property type="match status" value="1"/>
</dbReference>
<evidence type="ECO:0000256" key="5">
    <source>
        <dbReference type="ARBA" id="ARBA00022723"/>
    </source>
</evidence>
<dbReference type="NCBIfam" id="NF000801">
    <property type="entry name" value="PRK00055.1-3"/>
    <property type="match status" value="1"/>
</dbReference>
<evidence type="ECO:0000256" key="3">
    <source>
        <dbReference type="ARBA" id="ARBA00022694"/>
    </source>
</evidence>
<name>V4A0I3_LOTGI</name>